<evidence type="ECO:0000256" key="1">
    <source>
        <dbReference type="SAM" id="SignalP"/>
    </source>
</evidence>
<organism evidence="2 3">
    <name type="scientific">Saccharicrinis carchari</name>
    <dbReference type="NCBI Taxonomy" id="1168039"/>
    <lineage>
        <taxon>Bacteria</taxon>
        <taxon>Pseudomonadati</taxon>
        <taxon>Bacteroidota</taxon>
        <taxon>Bacteroidia</taxon>
        <taxon>Marinilabiliales</taxon>
        <taxon>Marinilabiliaceae</taxon>
        <taxon>Saccharicrinis</taxon>
    </lineage>
</organism>
<sequence>MNKTKIFLSLVLALLFNTLVAVKASNKSENITEKSIKYNISALGMNLGQFTVKQKSNNGIISIEGITDIKVKLLLTYQVKYIQETTHQNGRLRQSHLQTKKNGETYSDTWLIAQKDDYLLIKDGDSTLINDDITYTGSLLYFNEPIHSSYLYKEKSGEKRRIKSTDDHTYVLLNDKGQVTHEYTYKNGILAQAKIKFSIADIRLDFIQ</sequence>
<dbReference type="Proteomes" id="UP000319040">
    <property type="component" value="Unassembled WGS sequence"/>
</dbReference>
<accession>A0A521B3H6</accession>
<dbReference type="RefSeq" id="WP_142532004.1">
    <property type="nucleotide sequence ID" value="NZ_FXTB01000001.1"/>
</dbReference>
<proteinExistence type="predicted"/>
<keyword evidence="3" id="KW-1185">Reference proteome</keyword>
<feature type="signal peptide" evidence="1">
    <location>
        <begin position="1"/>
        <end position="23"/>
    </location>
</feature>
<feature type="chain" id="PRO_5021967344" evidence="1">
    <location>
        <begin position="24"/>
        <end position="208"/>
    </location>
</feature>
<dbReference type="Pfam" id="PF19630">
    <property type="entry name" value="DUF6134"/>
    <property type="match status" value="1"/>
</dbReference>
<name>A0A521B3H6_SACCC</name>
<dbReference type="AlphaFoldDB" id="A0A521B3H6"/>
<dbReference type="EMBL" id="FXTB01000001">
    <property type="protein sequence ID" value="SMO41609.1"/>
    <property type="molecule type" value="Genomic_DNA"/>
</dbReference>
<reference evidence="2 3" key="1">
    <citation type="submission" date="2017-05" db="EMBL/GenBank/DDBJ databases">
        <authorList>
            <person name="Varghese N."/>
            <person name="Submissions S."/>
        </authorList>
    </citation>
    <scope>NUCLEOTIDE SEQUENCE [LARGE SCALE GENOMIC DNA]</scope>
    <source>
        <strain evidence="2 3">DSM 27040</strain>
    </source>
</reference>
<dbReference type="OrthoDB" id="1121030at2"/>
<dbReference type="InterPro" id="IPR045767">
    <property type="entry name" value="DUF6134"/>
</dbReference>
<protein>
    <submittedName>
        <fullName evidence="2">Uncharacterized protein</fullName>
    </submittedName>
</protein>
<gene>
    <name evidence="2" type="ORF">SAMN06265379_101660</name>
</gene>
<evidence type="ECO:0000313" key="3">
    <source>
        <dbReference type="Proteomes" id="UP000319040"/>
    </source>
</evidence>
<keyword evidence="1" id="KW-0732">Signal</keyword>
<evidence type="ECO:0000313" key="2">
    <source>
        <dbReference type="EMBL" id="SMO41609.1"/>
    </source>
</evidence>